<dbReference type="RefSeq" id="WP_169463609.1">
    <property type="nucleotide sequence ID" value="NZ_JABBGG010000001.1"/>
</dbReference>
<evidence type="ECO:0000313" key="2">
    <source>
        <dbReference type="Proteomes" id="UP000583752"/>
    </source>
</evidence>
<comment type="caution">
    <text evidence="1">The sequence shown here is derived from an EMBL/GenBank/DDBJ whole genome shotgun (WGS) entry which is preliminary data.</text>
</comment>
<reference evidence="1 2" key="1">
    <citation type="submission" date="2020-04" db="EMBL/GenBank/DDBJ databases">
        <title>Massilia sp. RP-1-19 isolated from soil.</title>
        <authorList>
            <person name="Dahal R.H."/>
        </authorList>
    </citation>
    <scope>NUCLEOTIDE SEQUENCE [LARGE SCALE GENOMIC DNA]</scope>
    <source>
        <strain evidence="1 2">RP-1-19</strain>
    </source>
</reference>
<dbReference type="EMBL" id="JABBGG010000001">
    <property type="protein sequence ID" value="NML59922.1"/>
    <property type="molecule type" value="Genomic_DNA"/>
</dbReference>
<gene>
    <name evidence="1" type="ORF">HHL21_02245</name>
</gene>
<keyword evidence="2" id="KW-1185">Reference proteome</keyword>
<name>A0A848HG28_9BURK</name>
<dbReference type="Proteomes" id="UP000583752">
    <property type="component" value="Unassembled WGS sequence"/>
</dbReference>
<dbReference type="AlphaFoldDB" id="A0A848HG28"/>
<sequence>MSSTKEEQLARLMGALFDEVLLPIADRMRARGVNAFPLAPDVSWLSYYVRRRRSAMTHDDFTSAACADTAELERRLGAHWHALGRHELAGHAARFAAAAQQARPLLAAGAAADEPSPYVYAMF</sequence>
<organism evidence="1 2">
    <name type="scientific">Massilia polaris</name>
    <dbReference type="NCBI Taxonomy" id="2728846"/>
    <lineage>
        <taxon>Bacteria</taxon>
        <taxon>Pseudomonadati</taxon>
        <taxon>Pseudomonadota</taxon>
        <taxon>Betaproteobacteria</taxon>
        <taxon>Burkholderiales</taxon>
        <taxon>Oxalobacteraceae</taxon>
        <taxon>Telluria group</taxon>
        <taxon>Massilia</taxon>
    </lineage>
</organism>
<protein>
    <submittedName>
        <fullName evidence="1">Uncharacterized protein</fullName>
    </submittedName>
</protein>
<accession>A0A848HG28</accession>
<proteinExistence type="predicted"/>
<evidence type="ECO:0000313" key="1">
    <source>
        <dbReference type="EMBL" id="NML59922.1"/>
    </source>
</evidence>